<gene>
    <name evidence="1" type="ORF">ACFQ2O_09945</name>
</gene>
<dbReference type="Proteomes" id="UP001597094">
    <property type="component" value="Unassembled WGS sequence"/>
</dbReference>
<keyword evidence="2" id="KW-1185">Reference proteome</keyword>
<protein>
    <recommendedName>
        <fullName evidence="3">Lipoprotein</fullName>
    </recommendedName>
</protein>
<sequence length="217" mass="24618">MRKLLYLLILFGIFSCENGPSSQSVEGSTPTGETDTTAEVTTVIPDTAHVLENVGDIKREYDSIVSRAETNSMDSSFFNYDCNGERLGRVVYFSDEQGLRLIRHTYSEYSHFSATEEYFLKGGSLFFVLYNQTSWRFEGEGKTRDDVTEKRFYILGGKAVKCLEKKFSVKSPASVNALSPMAENTDTDCASLEDVKVKFELLNKYRGREKYPECLEE</sequence>
<name>A0ABW3SPW4_9BACT</name>
<reference evidence="2" key="1">
    <citation type="journal article" date="2019" name="Int. J. Syst. Evol. Microbiol.">
        <title>The Global Catalogue of Microorganisms (GCM) 10K type strain sequencing project: providing services to taxonomists for standard genome sequencing and annotation.</title>
        <authorList>
            <consortium name="The Broad Institute Genomics Platform"/>
            <consortium name="The Broad Institute Genome Sequencing Center for Infectious Disease"/>
            <person name="Wu L."/>
            <person name="Ma J."/>
        </authorList>
    </citation>
    <scope>NUCLEOTIDE SEQUENCE [LARGE SCALE GENOMIC DNA]</scope>
    <source>
        <strain evidence="2">JCM 31319</strain>
    </source>
</reference>
<dbReference type="EMBL" id="JBHTLD010000075">
    <property type="protein sequence ID" value="MFD1186527.1"/>
    <property type="molecule type" value="Genomic_DNA"/>
</dbReference>
<dbReference type="PROSITE" id="PS51257">
    <property type="entry name" value="PROKAR_LIPOPROTEIN"/>
    <property type="match status" value="1"/>
</dbReference>
<proteinExistence type="predicted"/>
<evidence type="ECO:0000313" key="2">
    <source>
        <dbReference type="Proteomes" id="UP001597094"/>
    </source>
</evidence>
<accession>A0ABW3SPW4</accession>
<evidence type="ECO:0008006" key="3">
    <source>
        <dbReference type="Google" id="ProtNLM"/>
    </source>
</evidence>
<evidence type="ECO:0000313" key="1">
    <source>
        <dbReference type="EMBL" id="MFD1186527.1"/>
    </source>
</evidence>
<organism evidence="1 2">
    <name type="scientific">Pontibacter rugosus</name>
    <dbReference type="NCBI Taxonomy" id="1745966"/>
    <lineage>
        <taxon>Bacteria</taxon>
        <taxon>Pseudomonadati</taxon>
        <taxon>Bacteroidota</taxon>
        <taxon>Cytophagia</taxon>
        <taxon>Cytophagales</taxon>
        <taxon>Hymenobacteraceae</taxon>
        <taxon>Pontibacter</taxon>
    </lineage>
</organism>
<dbReference type="RefSeq" id="WP_377526612.1">
    <property type="nucleotide sequence ID" value="NZ_JBHTLD010000075.1"/>
</dbReference>
<comment type="caution">
    <text evidence="1">The sequence shown here is derived from an EMBL/GenBank/DDBJ whole genome shotgun (WGS) entry which is preliminary data.</text>
</comment>